<dbReference type="Proteomes" id="UP001177592">
    <property type="component" value="Plasmid paNv_CAN3"/>
</dbReference>
<feature type="transmembrane region" description="Helical" evidence="2">
    <location>
        <begin position="20"/>
        <end position="39"/>
    </location>
</feature>
<sequence length="217" mass="23640">MKFSNLRNTLSGLRETNNTLTITNLCTAIVSILLVILIFSKDERIIIVPPNLTTTSWVDANEGSTAYMRSWAGYIATLLGNTNPSSAPFIKESLEPFLAPTNRGAIMQTIDDETGKIRRDRVSVSFSPTKISSDPMAKGTYFVEGTQEIKSITGKAVSHSVTYIVTVFIKGYKPVVENIQLKSASVTLPTYVASENDGKIPEGSEAEKIVEGSKIND</sequence>
<organism evidence="3 4">
    <name type="scientific">Arsenophonus nasoniae</name>
    <name type="common">son-killer infecting Nasonia vitripennis</name>
    <dbReference type="NCBI Taxonomy" id="638"/>
    <lineage>
        <taxon>Bacteria</taxon>
        <taxon>Pseudomonadati</taxon>
        <taxon>Pseudomonadota</taxon>
        <taxon>Gammaproteobacteria</taxon>
        <taxon>Enterobacterales</taxon>
        <taxon>Morganellaceae</taxon>
        <taxon>Arsenophonus</taxon>
    </lineage>
</organism>
<keyword evidence="2" id="KW-0812">Transmembrane</keyword>
<keyword evidence="4" id="KW-1185">Reference proteome</keyword>
<keyword evidence="3" id="KW-0614">Plasmid</keyword>
<reference evidence="3" key="1">
    <citation type="submission" date="2023-04" db="EMBL/GenBank/DDBJ databases">
        <title>Genome dynamics across the evolutionary transition to endosymbiosis.</title>
        <authorList>
            <person name="Siozios S."/>
            <person name="Nadal-Jimenez P."/>
            <person name="Azagi T."/>
            <person name="Sprong H."/>
            <person name="Frost C.L."/>
            <person name="Parratt S.R."/>
            <person name="Taylor G."/>
            <person name="Brettell L."/>
            <person name="Lew K.C."/>
            <person name="Croft L."/>
            <person name="King K.C."/>
            <person name="Brockhurst M.A."/>
            <person name="Hypsa V."/>
            <person name="Novakova E."/>
            <person name="Darby A.C."/>
            <person name="Hurst G.D.D."/>
        </authorList>
    </citation>
    <scope>NUCLEOTIDE SEQUENCE</scope>
    <source>
        <strain evidence="3">ANv_CAN</strain>
        <plasmid evidence="3">paNv_CAN3</plasmid>
    </source>
</reference>
<gene>
    <name evidence="3" type="ORF">QE258_23465</name>
</gene>
<evidence type="ECO:0000256" key="1">
    <source>
        <dbReference type="SAM" id="MobiDB-lite"/>
    </source>
</evidence>
<dbReference type="InterPro" id="IPR007973">
    <property type="entry name" value="Pilus_assembly_TraE"/>
</dbReference>
<evidence type="ECO:0000256" key="2">
    <source>
        <dbReference type="SAM" id="Phobius"/>
    </source>
</evidence>
<dbReference type="RefSeq" id="WP_026823449.1">
    <property type="nucleotide sequence ID" value="NZ_CP123526.1"/>
</dbReference>
<accession>A0ABY8NVF7</accession>
<dbReference type="Pfam" id="PF05309">
    <property type="entry name" value="TraE"/>
    <property type="match status" value="1"/>
</dbReference>
<evidence type="ECO:0000313" key="3">
    <source>
        <dbReference type="EMBL" id="WGM08393.1"/>
    </source>
</evidence>
<dbReference type="EMBL" id="CP123526">
    <property type="protein sequence ID" value="WGM08393.1"/>
    <property type="molecule type" value="Genomic_DNA"/>
</dbReference>
<feature type="region of interest" description="Disordered" evidence="1">
    <location>
        <begin position="195"/>
        <end position="217"/>
    </location>
</feature>
<evidence type="ECO:0000313" key="4">
    <source>
        <dbReference type="Proteomes" id="UP001177592"/>
    </source>
</evidence>
<geneLocation type="plasmid" evidence="3 4">
    <name>paNv_CAN3</name>
</geneLocation>
<proteinExistence type="predicted"/>
<feature type="compositionally biased region" description="Basic and acidic residues" evidence="1">
    <location>
        <begin position="196"/>
        <end position="217"/>
    </location>
</feature>
<keyword evidence="2" id="KW-1133">Transmembrane helix</keyword>
<protein>
    <submittedName>
        <fullName evidence="3">TraE/TraK family type IV conjugative transfer system protein</fullName>
    </submittedName>
</protein>
<keyword evidence="2" id="KW-0472">Membrane</keyword>
<name>A0ABY8NVF7_9GAMM</name>